<protein>
    <recommendedName>
        <fullName evidence="10">Guanylate cyclase domain-containing protein</fullName>
    </recommendedName>
</protein>
<comment type="catalytic activity">
    <reaction evidence="1">
        <text>GTP = 3',5'-cyclic GMP + diphosphate</text>
        <dbReference type="Rhea" id="RHEA:13665"/>
        <dbReference type="ChEBI" id="CHEBI:33019"/>
        <dbReference type="ChEBI" id="CHEBI:37565"/>
        <dbReference type="ChEBI" id="CHEBI:57746"/>
        <dbReference type="EC" id="4.6.1.2"/>
    </reaction>
</comment>
<dbReference type="GO" id="GO:0007168">
    <property type="term" value="P:receptor guanylyl cyclase signaling pathway"/>
    <property type="evidence" value="ECO:0007669"/>
    <property type="project" value="TreeGrafter"/>
</dbReference>
<organism evidence="11 12">
    <name type="scientific">Strongylus vulgaris</name>
    <name type="common">Blood worm</name>
    <dbReference type="NCBI Taxonomy" id="40348"/>
    <lineage>
        <taxon>Eukaryota</taxon>
        <taxon>Metazoa</taxon>
        <taxon>Ecdysozoa</taxon>
        <taxon>Nematoda</taxon>
        <taxon>Chromadorea</taxon>
        <taxon>Rhabditida</taxon>
        <taxon>Rhabditina</taxon>
        <taxon>Rhabditomorpha</taxon>
        <taxon>Strongyloidea</taxon>
        <taxon>Strongylidae</taxon>
        <taxon>Strongylus</taxon>
    </lineage>
</organism>
<dbReference type="GO" id="GO:0000166">
    <property type="term" value="F:nucleotide binding"/>
    <property type="evidence" value="ECO:0007669"/>
    <property type="project" value="UniProtKB-KW"/>
</dbReference>
<keyword evidence="3" id="KW-0812">Transmembrane</keyword>
<evidence type="ECO:0000256" key="3">
    <source>
        <dbReference type="ARBA" id="ARBA00022692"/>
    </source>
</evidence>
<dbReference type="GO" id="GO:0001653">
    <property type="term" value="F:peptide receptor activity"/>
    <property type="evidence" value="ECO:0007669"/>
    <property type="project" value="TreeGrafter"/>
</dbReference>
<keyword evidence="12" id="KW-1185">Reference proteome</keyword>
<dbReference type="Pfam" id="PF00211">
    <property type="entry name" value="Guanylate_cyc"/>
    <property type="match status" value="1"/>
</dbReference>
<dbReference type="Proteomes" id="UP000270094">
    <property type="component" value="Unassembled WGS sequence"/>
</dbReference>
<dbReference type="PROSITE" id="PS50125">
    <property type="entry name" value="GUANYLATE_CYCLASE_2"/>
    <property type="match status" value="1"/>
</dbReference>
<dbReference type="EMBL" id="UYYB01000410">
    <property type="protein sequence ID" value="VDM65272.1"/>
    <property type="molecule type" value="Genomic_DNA"/>
</dbReference>
<name>A0A3P7KBH3_STRVU</name>
<dbReference type="GO" id="GO:0004016">
    <property type="term" value="F:adenylate cyclase activity"/>
    <property type="evidence" value="ECO:0007669"/>
    <property type="project" value="TreeGrafter"/>
</dbReference>
<dbReference type="GO" id="GO:0004383">
    <property type="term" value="F:guanylate cyclase activity"/>
    <property type="evidence" value="ECO:0007669"/>
    <property type="project" value="UniProtKB-EC"/>
</dbReference>
<dbReference type="InterPro" id="IPR050401">
    <property type="entry name" value="Cyclic_nucleotide_synthase"/>
</dbReference>
<keyword evidence="8" id="KW-0456">Lyase</keyword>
<keyword evidence="5" id="KW-1133">Transmembrane helix</keyword>
<dbReference type="InterPro" id="IPR001054">
    <property type="entry name" value="A/G_cyclase"/>
</dbReference>
<evidence type="ECO:0000313" key="11">
    <source>
        <dbReference type="EMBL" id="VDM65272.1"/>
    </source>
</evidence>
<dbReference type="SUPFAM" id="SSF55073">
    <property type="entry name" value="Nucleotide cyclase"/>
    <property type="match status" value="1"/>
</dbReference>
<accession>A0A3P7KBH3</accession>
<reference evidence="11 12" key="1">
    <citation type="submission" date="2018-11" db="EMBL/GenBank/DDBJ databases">
        <authorList>
            <consortium name="Pathogen Informatics"/>
        </authorList>
    </citation>
    <scope>NUCLEOTIDE SEQUENCE [LARGE SCALE GENOMIC DNA]</scope>
</reference>
<feature type="domain" description="Guanylate cyclase" evidence="10">
    <location>
        <begin position="61"/>
        <end position="84"/>
    </location>
</feature>
<keyword evidence="7" id="KW-0325">Glycoprotein</keyword>
<evidence type="ECO:0000256" key="1">
    <source>
        <dbReference type="ARBA" id="ARBA00001436"/>
    </source>
</evidence>
<feature type="region of interest" description="Disordered" evidence="9">
    <location>
        <begin position="1"/>
        <end position="29"/>
    </location>
</feature>
<dbReference type="GO" id="GO:0005886">
    <property type="term" value="C:plasma membrane"/>
    <property type="evidence" value="ECO:0007669"/>
    <property type="project" value="TreeGrafter"/>
</dbReference>
<dbReference type="PANTHER" id="PTHR11920:SF335">
    <property type="entry name" value="GUANYLATE CYCLASE"/>
    <property type="match status" value="1"/>
</dbReference>
<evidence type="ECO:0000256" key="8">
    <source>
        <dbReference type="ARBA" id="ARBA00023239"/>
    </source>
</evidence>
<keyword evidence="4" id="KW-0547">Nucleotide-binding</keyword>
<dbReference type="GO" id="GO:0035556">
    <property type="term" value="P:intracellular signal transduction"/>
    <property type="evidence" value="ECO:0007669"/>
    <property type="project" value="InterPro"/>
</dbReference>
<evidence type="ECO:0000256" key="7">
    <source>
        <dbReference type="ARBA" id="ARBA00023180"/>
    </source>
</evidence>
<evidence type="ECO:0000256" key="4">
    <source>
        <dbReference type="ARBA" id="ARBA00022741"/>
    </source>
</evidence>
<evidence type="ECO:0000256" key="9">
    <source>
        <dbReference type="SAM" id="MobiDB-lite"/>
    </source>
</evidence>
<evidence type="ECO:0000313" key="12">
    <source>
        <dbReference type="Proteomes" id="UP000270094"/>
    </source>
</evidence>
<comment type="subcellular location">
    <subcellularLocation>
        <location evidence="2">Membrane</location>
    </subcellularLocation>
</comment>
<evidence type="ECO:0000256" key="6">
    <source>
        <dbReference type="ARBA" id="ARBA00023136"/>
    </source>
</evidence>
<evidence type="ECO:0000256" key="5">
    <source>
        <dbReference type="ARBA" id="ARBA00022989"/>
    </source>
</evidence>
<dbReference type="AlphaFoldDB" id="A0A3P7KBH3"/>
<dbReference type="PANTHER" id="PTHR11920">
    <property type="entry name" value="GUANYLYL CYCLASE"/>
    <property type="match status" value="1"/>
</dbReference>
<feature type="compositionally biased region" description="Basic and acidic residues" evidence="9">
    <location>
        <begin position="17"/>
        <end position="29"/>
    </location>
</feature>
<dbReference type="OrthoDB" id="547134at2759"/>
<evidence type="ECO:0000259" key="10">
    <source>
        <dbReference type="PROSITE" id="PS50125"/>
    </source>
</evidence>
<gene>
    <name evidence="11" type="ORF">SVUK_LOCUS270</name>
</gene>
<sequence length="84" mass="8855">MRRTADRGAKNTGNIPRETKCHRGGHEPDGLTCSLRGKAAEFSAGMLMEAHNVTDPITGMPLHIRAGIHSGPVVAGVVGAKMPR</sequence>
<evidence type="ECO:0000256" key="2">
    <source>
        <dbReference type="ARBA" id="ARBA00004370"/>
    </source>
</evidence>
<keyword evidence="6" id="KW-0472">Membrane</keyword>
<dbReference type="Gene3D" id="3.30.70.1230">
    <property type="entry name" value="Nucleotide cyclase"/>
    <property type="match status" value="1"/>
</dbReference>
<dbReference type="InterPro" id="IPR029787">
    <property type="entry name" value="Nucleotide_cyclase"/>
</dbReference>
<proteinExistence type="predicted"/>